<reference evidence="2" key="1">
    <citation type="journal article" date="2020" name="mSystems">
        <title>Genome- and Community-Level Interaction Insights into Carbon Utilization and Element Cycling Functions of Hydrothermarchaeota in Hydrothermal Sediment.</title>
        <authorList>
            <person name="Zhou Z."/>
            <person name="Liu Y."/>
            <person name="Xu W."/>
            <person name="Pan J."/>
            <person name="Luo Z.H."/>
            <person name="Li M."/>
        </authorList>
    </citation>
    <scope>NUCLEOTIDE SEQUENCE [LARGE SCALE GENOMIC DNA]</scope>
    <source>
        <strain evidence="2">HyVt-346</strain>
    </source>
</reference>
<dbReference type="SUPFAM" id="SSF54523">
    <property type="entry name" value="Pili subunits"/>
    <property type="match status" value="1"/>
</dbReference>
<evidence type="ECO:0000313" key="2">
    <source>
        <dbReference type="EMBL" id="HEA15703.1"/>
    </source>
</evidence>
<keyword evidence="1" id="KW-0812">Transmembrane</keyword>
<dbReference type="Gene3D" id="3.30.700.10">
    <property type="entry name" value="Glycoprotein, Type 4 Pilin"/>
    <property type="match status" value="1"/>
</dbReference>
<dbReference type="NCBIfam" id="TIGR02532">
    <property type="entry name" value="IV_pilin_GFxxxE"/>
    <property type="match status" value="1"/>
</dbReference>
<dbReference type="Pfam" id="PF07963">
    <property type="entry name" value="N_methyl"/>
    <property type="match status" value="1"/>
</dbReference>
<name>A0A7V1CWL6_9GAMM</name>
<dbReference type="PANTHER" id="PTHR30093:SF47">
    <property type="entry name" value="TYPE IV PILUS NON-CORE MINOR PILIN PILE"/>
    <property type="match status" value="1"/>
</dbReference>
<dbReference type="EMBL" id="DRGM01000049">
    <property type="protein sequence ID" value="HEA15703.1"/>
    <property type="molecule type" value="Genomic_DNA"/>
</dbReference>
<dbReference type="Pfam" id="PF16732">
    <property type="entry name" value="ComP_DUS"/>
    <property type="match status" value="1"/>
</dbReference>
<dbReference type="InterPro" id="IPR045584">
    <property type="entry name" value="Pilin-like"/>
</dbReference>
<dbReference type="Proteomes" id="UP000886188">
    <property type="component" value="Unassembled WGS sequence"/>
</dbReference>
<dbReference type="AlphaFoldDB" id="A0A7V1CWL6"/>
<accession>A0A7V1CWL6</accession>
<dbReference type="InterPro" id="IPR012902">
    <property type="entry name" value="N_methyl_site"/>
</dbReference>
<organism evidence="2">
    <name type="scientific">Pseudoalteromonas prydzensis</name>
    <dbReference type="NCBI Taxonomy" id="182141"/>
    <lineage>
        <taxon>Bacteria</taxon>
        <taxon>Pseudomonadati</taxon>
        <taxon>Pseudomonadota</taxon>
        <taxon>Gammaproteobacteria</taxon>
        <taxon>Alteromonadales</taxon>
        <taxon>Pseudoalteromonadaceae</taxon>
        <taxon>Pseudoalteromonas</taxon>
    </lineage>
</organism>
<keyword evidence="1" id="KW-0472">Membrane</keyword>
<evidence type="ECO:0000256" key="1">
    <source>
        <dbReference type="SAM" id="Phobius"/>
    </source>
</evidence>
<gene>
    <name evidence="2" type="ORF">ENH88_04490</name>
</gene>
<sequence>MMKNAKLAAGFTLIELLIVVAILGILYSVVMPSYIEHMERSRRADIQQVMLQHGAVLERIYSRNGGYPNAFDTATNIDFYTFTYKALNRVSGAAADANFKSRAFTLTATPKLGSAQVGDRCGALVIKHDGTQLADANNCWE</sequence>
<feature type="transmembrane region" description="Helical" evidence="1">
    <location>
        <begin position="7"/>
        <end position="30"/>
    </location>
</feature>
<keyword evidence="1" id="KW-1133">Transmembrane helix</keyword>
<dbReference type="GO" id="GO:0043683">
    <property type="term" value="P:type IV pilus assembly"/>
    <property type="evidence" value="ECO:0007669"/>
    <property type="project" value="InterPro"/>
</dbReference>
<proteinExistence type="predicted"/>
<comment type="caution">
    <text evidence="2">The sequence shown here is derived from an EMBL/GenBank/DDBJ whole genome shotgun (WGS) entry which is preliminary data.</text>
</comment>
<dbReference type="PANTHER" id="PTHR30093">
    <property type="entry name" value="GENERAL SECRETION PATHWAY PROTEIN G"/>
    <property type="match status" value="1"/>
</dbReference>
<dbReference type="InterPro" id="IPR031982">
    <property type="entry name" value="PilE-like"/>
</dbReference>
<protein>
    <submittedName>
        <fullName evidence="2">Type IV pilin protein</fullName>
    </submittedName>
</protein>